<dbReference type="SUPFAM" id="SSF53098">
    <property type="entry name" value="Ribonuclease H-like"/>
    <property type="match status" value="1"/>
</dbReference>
<evidence type="ECO:0008006" key="3">
    <source>
        <dbReference type="Google" id="ProtNLM"/>
    </source>
</evidence>
<protein>
    <recommendedName>
        <fullName evidence="3">Integrase catalytic domain-containing protein</fullName>
    </recommendedName>
</protein>
<dbReference type="InterPro" id="IPR012337">
    <property type="entry name" value="RNaseH-like_sf"/>
</dbReference>
<dbReference type="EMBL" id="JACYXJ010000002">
    <property type="protein sequence ID" value="MBD8875795.1"/>
    <property type="molecule type" value="Genomic_DNA"/>
</dbReference>
<gene>
    <name evidence="1" type="ORF">IG617_05795</name>
</gene>
<dbReference type="InterPro" id="IPR036397">
    <property type="entry name" value="RNaseH_sf"/>
</dbReference>
<organism evidence="1 2">
    <name type="scientific">Roseibium polysiphoniae</name>
    <dbReference type="NCBI Taxonomy" id="2571221"/>
    <lineage>
        <taxon>Bacteria</taxon>
        <taxon>Pseudomonadati</taxon>
        <taxon>Pseudomonadota</taxon>
        <taxon>Alphaproteobacteria</taxon>
        <taxon>Hyphomicrobiales</taxon>
        <taxon>Stappiaceae</taxon>
        <taxon>Roseibium</taxon>
    </lineage>
</organism>
<accession>A0ABR9C9Q8</accession>
<dbReference type="RefSeq" id="WP_192108178.1">
    <property type="nucleotide sequence ID" value="NZ_JACYXJ010000002.1"/>
</dbReference>
<dbReference type="Proteomes" id="UP000615687">
    <property type="component" value="Unassembled WGS sequence"/>
</dbReference>
<sequence length="448" mass="50205">MSLAKGFALNDQAELERVCRVPRSLIRSEQHLSKVYRHKYDRKASEDDRPRVKRTTDGMLPMDCVVMDVHHINVLLTRENGTTGTPKLLAFMDMATRRVWCELVFIETKGGVRNVDVIEAFAAMAQHSAFGLPKSLYCDNAKEYLFADFLDDAMQLHIPVVGEPGKSRVIRALPYNASAKPIEAWFGHFEQQFLRTCPGYIGDDRMNPKRSTLGKPPKPFEGDFRGFQSLFKQLLNAYEVLPQSGALKGQSPRQTFDTHVQQGWSATVMDPSRLHTVFTRPETRKVRQHGISVGGRTWTCDELDTCFHDTVTVHIPQFHGYNALRLTGPDGELLGIATPQEEFAFNDPRGAKRSADRVKRRNRALRTLDKSVPNVDVGAALVELGRTASPILPDSPRATVRVTGEEVYAQAILPASEILPSLTEDERERREIAAIREAAFSALRGHGS</sequence>
<proteinExistence type="predicted"/>
<keyword evidence="2" id="KW-1185">Reference proteome</keyword>
<reference evidence="1 2" key="1">
    <citation type="submission" date="2020-09" db="EMBL/GenBank/DDBJ databases">
        <title>The genome sequence of type strain Labrenzia polysiphoniae KACC 19711.</title>
        <authorList>
            <person name="Liu Y."/>
        </authorList>
    </citation>
    <scope>NUCLEOTIDE SEQUENCE [LARGE SCALE GENOMIC DNA]</scope>
    <source>
        <strain evidence="1 2">KACC 19711</strain>
    </source>
</reference>
<comment type="caution">
    <text evidence="1">The sequence shown here is derived from an EMBL/GenBank/DDBJ whole genome shotgun (WGS) entry which is preliminary data.</text>
</comment>
<dbReference type="Gene3D" id="3.30.420.10">
    <property type="entry name" value="Ribonuclease H-like superfamily/Ribonuclease H"/>
    <property type="match status" value="1"/>
</dbReference>
<evidence type="ECO:0000313" key="1">
    <source>
        <dbReference type="EMBL" id="MBD8875795.1"/>
    </source>
</evidence>
<evidence type="ECO:0000313" key="2">
    <source>
        <dbReference type="Proteomes" id="UP000615687"/>
    </source>
</evidence>
<name>A0ABR9C9Q8_9HYPH</name>